<keyword evidence="4" id="KW-1185">Reference proteome</keyword>
<sequence length="170" mass="16216">MPMPGVAASGVDRVSVGASGAGVASFVTTVRSRSPSSSLSGFGGMSVGSSRAGASSTACSAPGAGAASSVGATSGAGTTSVATTVRSNSPSSSSSSDVVSGGHGISGIAGRRVTSTTAVGSGCAVVMRGEAPDTDSALRRRTLHSAVGFNVLVLVVLVANWCCFQPVSAC</sequence>
<dbReference type="AlphaFoldDB" id="A0A182Q7Y5"/>
<evidence type="ECO:0000256" key="2">
    <source>
        <dbReference type="SAM" id="Phobius"/>
    </source>
</evidence>
<evidence type="ECO:0000313" key="3">
    <source>
        <dbReference type="EnsemblMetazoa" id="AFAF004840-PA"/>
    </source>
</evidence>
<protein>
    <submittedName>
        <fullName evidence="3">Uncharacterized protein</fullName>
    </submittedName>
</protein>
<reference evidence="3" key="2">
    <citation type="submission" date="2020-05" db="UniProtKB">
        <authorList>
            <consortium name="EnsemblMetazoa"/>
        </authorList>
    </citation>
    <scope>IDENTIFICATION</scope>
    <source>
        <strain evidence="3">FAR1</strain>
    </source>
</reference>
<feature type="region of interest" description="Disordered" evidence="1">
    <location>
        <begin position="64"/>
        <end position="100"/>
    </location>
</feature>
<dbReference type="EMBL" id="AXCN02002583">
    <property type="status" value="NOT_ANNOTATED_CDS"/>
    <property type="molecule type" value="Genomic_DNA"/>
</dbReference>
<proteinExistence type="predicted"/>
<reference evidence="4" key="1">
    <citation type="submission" date="2014-01" db="EMBL/GenBank/DDBJ databases">
        <title>The Genome Sequence of Anopheles farauti FAR1 (V2).</title>
        <authorList>
            <consortium name="The Broad Institute Genomics Platform"/>
            <person name="Neafsey D.E."/>
            <person name="Besansky N."/>
            <person name="Howell P."/>
            <person name="Walton C."/>
            <person name="Young S.K."/>
            <person name="Zeng Q."/>
            <person name="Gargeya S."/>
            <person name="Fitzgerald M."/>
            <person name="Haas B."/>
            <person name="Abouelleil A."/>
            <person name="Allen A.W."/>
            <person name="Alvarado L."/>
            <person name="Arachchi H.M."/>
            <person name="Berlin A.M."/>
            <person name="Chapman S.B."/>
            <person name="Gainer-Dewar J."/>
            <person name="Goldberg J."/>
            <person name="Griggs A."/>
            <person name="Gujja S."/>
            <person name="Hansen M."/>
            <person name="Howarth C."/>
            <person name="Imamovic A."/>
            <person name="Ireland A."/>
            <person name="Larimer J."/>
            <person name="McCowan C."/>
            <person name="Murphy C."/>
            <person name="Pearson M."/>
            <person name="Poon T.W."/>
            <person name="Priest M."/>
            <person name="Roberts A."/>
            <person name="Saif S."/>
            <person name="Shea T."/>
            <person name="Sisk P."/>
            <person name="Sykes S."/>
            <person name="Wortman J."/>
            <person name="Nusbaum C."/>
            <person name="Birren B."/>
        </authorList>
    </citation>
    <scope>NUCLEOTIDE SEQUENCE [LARGE SCALE GENOMIC DNA]</scope>
    <source>
        <strain evidence="4">FAR1</strain>
    </source>
</reference>
<evidence type="ECO:0000256" key="1">
    <source>
        <dbReference type="SAM" id="MobiDB-lite"/>
    </source>
</evidence>
<keyword evidence="2" id="KW-0472">Membrane</keyword>
<dbReference type="VEuPathDB" id="VectorBase:AFAF004840"/>
<feature type="transmembrane region" description="Helical" evidence="2">
    <location>
        <begin position="147"/>
        <end position="167"/>
    </location>
</feature>
<dbReference type="EnsemblMetazoa" id="AFAF004840-RA">
    <property type="protein sequence ID" value="AFAF004840-PA"/>
    <property type="gene ID" value="AFAF004840"/>
</dbReference>
<organism evidence="3 4">
    <name type="scientific">Anopheles farauti</name>
    <dbReference type="NCBI Taxonomy" id="69004"/>
    <lineage>
        <taxon>Eukaryota</taxon>
        <taxon>Metazoa</taxon>
        <taxon>Ecdysozoa</taxon>
        <taxon>Arthropoda</taxon>
        <taxon>Hexapoda</taxon>
        <taxon>Insecta</taxon>
        <taxon>Pterygota</taxon>
        <taxon>Neoptera</taxon>
        <taxon>Endopterygota</taxon>
        <taxon>Diptera</taxon>
        <taxon>Nematocera</taxon>
        <taxon>Culicoidea</taxon>
        <taxon>Culicidae</taxon>
        <taxon>Anophelinae</taxon>
        <taxon>Anopheles</taxon>
    </lineage>
</organism>
<dbReference type="Proteomes" id="UP000075886">
    <property type="component" value="Unassembled WGS sequence"/>
</dbReference>
<evidence type="ECO:0000313" key="4">
    <source>
        <dbReference type="Proteomes" id="UP000075886"/>
    </source>
</evidence>
<name>A0A182Q7Y5_9DIPT</name>
<keyword evidence="2" id="KW-1133">Transmembrane helix</keyword>
<accession>A0A182Q7Y5</accession>
<keyword evidence="2" id="KW-0812">Transmembrane</keyword>